<dbReference type="InterPro" id="IPR041577">
    <property type="entry name" value="RT_RNaseH_2"/>
</dbReference>
<feature type="domain" description="Reverse transcriptase" evidence="3">
    <location>
        <begin position="52"/>
        <end position="232"/>
    </location>
</feature>
<dbReference type="Proteomes" id="UP001283361">
    <property type="component" value="Unassembled WGS sequence"/>
</dbReference>
<dbReference type="FunFam" id="3.30.70.270:FF:000020">
    <property type="entry name" value="Transposon Tf2-6 polyprotein-like Protein"/>
    <property type="match status" value="1"/>
</dbReference>
<sequence>MNVPAPSLDLSSTAFSSHDQEQLNNLVKEYADVMARSELDLGHYKGVEYTIELEDPMPFKQRYRRIPPHMFEEKDGKLRLCVDYRLLNSRTRKDNYCLLRVDEILDSLRGAKYFSRLDLKSDYHLISIREDHKPYTAFTVGPLGFWEHNRLAFGLCNSQGTFQRVMEDCFSDLNLRIIYIYIDDIILFSETSEEHLKRLSLVFQRLRDFGLELSLQKCAFAQSQVRFPGHFISADGGRPDSEKIAKVKDWPSPQNPKELRSFLGFAGYYRKFVEKYSEFARPLNSLLPPTRKKIDKGPSKVTKWEWEDKHEQSFQCLKNLLCAAPLLAYADFTKPFELHIDASTVGLGAVTLSTKLDATDHRWLAALAAFDFEIEYTPGVSNQDADALSRLPSGRIDIASVQAMCSVDFAPFAATMAVFAEKTEEETSPFPHISLTELRQAQNVDEILGVWMAAMGKRECPILKRTPNPAKYGIMKKNWQKFCFYRGLLHRKIEGESPQLVLPTKYIPTVCIYGSSRTREDPGPYKVALFLARNVQRCRKLGSPLWSLYSGTSVFGVEPVNGGRKRTLHRNLLLPVESVREDRPDVSPNNVATRKALPSAKTNRTPGSISAMPQQVLHEDVVKGITSELELEDDGESDLDESEFVQIFSEPEVQRPGSRARALSRDIAAQSDESDDTVDDLVPLDTLLPVTPRPGSPPPVPVPRRSVRLKQPPAWHTSGEFSMSLNDKLSELKSLLAFDGVDKSIVTTAIVSLLVGSP</sequence>
<gene>
    <name evidence="4" type="ORF">RRG08_001542</name>
</gene>
<feature type="compositionally biased region" description="Pro residues" evidence="2">
    <location>
        <begin position="691"/>
        <end position="702"/>
    </location>
</feature>
<dbReference type="Pfam" id="PF00078">
    <property type="entry name" value="RVT_1"/>
    <property type="match status" value="1"/>
</dbReference>
<dbReference type="InterPro" id="IPR000477">
    <property type="entry name" value="RT_dom"/>
</dbReference>
<dbReference type="InterPro" id="IPR043502">
    <property type="entry name" value="DNA/RNA_pol_sf"/>
</dbReference>
<dbReference type="PROSITE" id="PS50878">
    <property type="entry name" value="RT_POL"/>
    <property type="match status" value="1"/>
</dbReference>
<feature type="region of interest" description="Disordered" evidence="2">
    <location>
        <begin position="649"/>
        <end position="681"/>
    </location>
</feature>
<proteinExistence type="predicted"/>
<dbReference type="AlphaFoldDB" id="A0AAE1E180"/>
<keyword evidence="5" id="KW-1185">Reference proteome</keyword>
<dbReference type="PANTHER" id="PTHR37984">
    <property type="entry name" value="PROTEIN CBG26694"/>
    <property type="match status" value="1"/>
</dbReference>
<evidence type="ECO:0000313" key="5">
    <source>
        <dbReference type="Proteomes" id="UP001283361"/>
    </source>
</evidence>
<dbReference type="InterPro" id="IPR050951">
    <property type="entry name" value="Retrovirus_Pol_polyprotein"/>
</dbReference>
<dbReference type="Gene3D" id="3.30.70.270">
    <property type="match status" value="2"/>
</dbReference>
<protein>
    <recommendedName>
        <fullName evidence="3">Reverse transcriptase domain-containing protein</fullName>
    </recommendedName>
</protein>
<evidence type="ECO:0000313" key="4">
    <source>
        <dbReference type="EMBL" id="KAK3789148.1"/>
    </source>
</evidence>
<feature type="region of interest" description="Disordered" evidence="2">
    <location>
        <begin position="687"/>
        <end position="706"/>
    </location>
</feature>
<dbReference type="CDD" id="cd01647">
    <property type="entry name" value="RT_LTR"/>
    <property type="match status" value="1"/>
</dbReference>
<dbReference type="PANTHER" id="PTHR37984:SF5">
    <property type="entry name" value="PROTEIN NYNRIN-LIKE"/>
    <property type="match status" value="1"/>
</dbReference>
<dbReference type="SUPFAM" id="SSF56672">
    <property type="entry name" value="DNA/RNA polymerases"/>
    <property type="match status" value="1"/>
</dbReference>
<dbReference type="GO" id="GO:0003824">
    <property type="term" value="F:catalytic activity"/>
    <property type="evidence" value="ECO:0007669"/>
    <property type="project" value="UniProtKB-KW"/>
</dbReference>
<organism evidence="4 5">
    <name type="scientific">Elysia crispata</name>
    <name type="common">lettuce slug</name>
    <dbReference type="NCBI Taxonomy" id="231223"/>
    <lineage>
        <taxon>Eukaryota</taxon>
        <taxon>Metazoa</taxon>
        <taxon>Spiralia</taxon>
        <taxon>Lophotrochozoa</taxon>
        <taxon>Mollusca</taxon>
        <taxon>Gastropoda</taxon>
        <taxon>Heterobranchia</taxon>
        <taxon>Euthyneura</taxon>
        <taxon>Panpulmonata</taxon>
        <taxon>Sacoglossa</taxon>
        <taxon>Placobranchoidea</taxon>
        <taxon>Plakobranchidae</taxon>
        <taxon>Elysia</taxon>
    </lineage>
</organism>
<evidence type="ECO:0000256" key="2">
    <source>
        <dbReference type="SAM" id="MobiDB-lite"/>
    </source>
</evidence>
<comment type="caution">
    <text evidence="4">The sequence shown here is derived from an EMBL/GenBank/DDBJ whole genome shotgun (WGS) entry which is preliminary data.</text>
</comment>
<name>A0AAE1E180_9GAST</name>
<evidence type="ECO:0000259" key="3">
    <source>
        <dbReference type="PROSITE" id="PS50878"/>
    </source>
</evidence>
<reference evidence="4" key="1">
    <citation type="journal article" date="2023" name="G3 (Bethesda)">
        <title>A reference genome for the long-term kleptoplast-retaining sea slug Elysia crispata morphotype clarki.</title>
        <authorList>
            <person name="Eastman K.E."/>
            <person name="Pendleton A.L."/>
            <person name="Shaikh M.A."/>
            <person name="Suttiyut T."/>
            <person name="Ogas R."/>
            <person name="Tomko P."/>
            <person name="Gavelis G."/>
            <person name="Widhalm J.R."/>
            <person name="Wisecaver J.H."/>
        </authorList>
    </citation>
    <scope>NUCLEOTIDE SEQUENCE</scope>
    <source>
        <strain evidence="4">ECLA1</strain>
    </source>
</reference>
<accession>A0AAE1E180</accession>
<dbReference type="InterPro" id="IPR043128">
    <property type="entry name" value="Rev_trsase/Diguanyl_cyclase"/>
</dbReference>
<dbReference type="Pfam" id="PF17919">
    <property type="entry name" value="RT_RNaseH_2"/>
    <property type="match status" value="1"/>
</dbReference>
<dbReference type="EMBL" id="JAWDGP010001678">
    <property type="protein sequence ID" value="KAK3789148.1"/>
    <property type="molecule type" value="Genomic_DNA"/>
</dbReference>
<keyword evidence="1" id="KW-0511">Multifunctional enzyme</keyword>
<evidence type="ECO:0000256" key="1">
    <source>
        <dbReference type="ARBA" id="ARBA00023268"/>
    </source>
</evidence>